<dbReference type="InterPro" id="IPR036640">
    <property type="entry name" value="ABC1_TM_sf"/>
</dbReference>
<dbReference type="FunFam" id="3.40.50.300:FF:000854">
    <property type="entry name" value="Multidrug ABC transporter ATP-binding protein"/>
    <property type="match status" value="1"/>
</dbReference>
<keyword evidence="13" id="KW-1185">Reference proteome</keyword>
<keyword evidence="4 9" id="KW-0812">Transmembrane</keyword>
<dbReference type="InterPro" id="IPR011527">
    <property type="entry name" value="ABC1_TM_dom"/>
</dbReference>
<dbReference type="InterPro" id="IPR003439">
    <property type="entry name" value="ABC_transporter-like_ATP-bd"/>
</dbReference>
<feature type="transmembrane region" description="Helical" evidence="9">
    <location>
        <begin position="630"/>
        <end position="656"/>
    </location>
</feature>
<dbReference type="SUPFAM" id="SSF52540">
    <property type="entry name" value="P-loop containing nucleoside triphosphate hydrolases"/>
    <property type="match status" value="2"/>
</dbReference>
<dbReference type="Proteomes" id="UP000269591">
    <property type="component" value="Unassembled WGS sequence"/>
</dbReference>
<dbReference type="PANTHER" id="PTHR24221:SF654">
    <property type="entry name" value="ATP-BINDING CASSETTE SUB-FAMILY B MEMBER 6"/>
    <property type="match status" value="1"/>
</dbReference>
<feature type="transmembrane region" description="Helical" evidence="9">
    <location>
        <begin position="668"/>
        <end position="688"/>
    </location>
</feature>
<dbReference type="SMART" id="SM00382">
    <property type="entry name" value="AAA"/>
    <property type="match status" value="2"/>
</dbReference>
<feature type="transmembrane region" description="Helical" evidence="9">
    <location>
        <begin position="55"/>
        <end position="72"/>
    </location>
</feature>
<dbReference type="Pfam" id="PF00005">
    <property type="entry name" value="ABC_tran"/>
    <property type="match status" value="2"/>
</dbReference>
<dbReference type="GO" id="GO:0034775">
    <property type="term" value="P:glutathione transmembrane transport"/>
    <property type="evidence" value="ECO:0007669"/>
    <property type="project" value="InterPro"/>
</dbReference>
<dbReference type="OrthoDB" id="9806127at2"/>
<dbReference type="GO" id="GO:0005737">
    <property type="term" value="C:cytoplasm"/>
    <property type="evidence" value="ECO:0007669"/>
    <property type="project" value="UniProtKB-ARBA"/>
</dbReference>
<evidence type="ECO:0000259" key="11">
    <source>
        <dbReference type="PROSITE" id="PS50929"/>
    </source>
</evidence>
<dbReference type="InterPro" id="IPR039421">
    <property type="entry name" value="Type_1_exporter"/>
</dbReference>
<feature type="transmembrane region" description="Helical" evidence="9">
    <location>
        <begin position="240"/>
        <end position="263"/>
    </location>
</feature>
<feature type="domain" description="ABC transporter" evidence="10">
    <location>
        <begin position="332"/>
        <end position="565"/>
    </location>
</feature>
<feature type="transmembrane region" description="Helical" evidence="9">
    <location>
        <begin position="133"/>
        <end position="152"/>
    </location>
</feature>
<dbReference type="RefSeq" id="WP_123209335.1">
    <property type="nucleotide sequence ID" value="NZ_JBHTHO010000005.1"/>
</dbReference>
<reference evidence="13" key="1">
    <citation type="submission" date="2018-05" db="EMBL/GenBank/DDBJ databases">
        <title>Genome Sequencing of selected type strains of the family Eggerthellaceae.</title>
        <authorList>
            <person name="Danylec N."/>
            <person name="Stoll D.A."/>
            <person name="Doetsch A."/>
            <person name="Huch M."/>
        </authorList>
    </citation>
    <scope>NUCLEOTIDE SEQUENCE [LARGE SCALE GENOMIC DNA]</scope>
    <source>
        <strain evidence="13">DSM 24851</strain>
    </source>
</reference>
<evidence type="ECO:0000256" key="1">
    <source>
        <dbReference type="ARBA" id="ARBA00004651"/>
    </source>
</evidence>
<keyword evidence="5" id="KW-0547">Nucleotide-binding</keyword>
<gene>
    <name evidence="12" type="primary">cydC</name>
    <name evidence="12" type="ORF">DMP06_08640</name>
</gene>
<accession>A0A3N0AV85</accession>
<evidence type="ECO:0000256" key="9">
    <source>
        <dbReference type="SAM" id="Phobius"/>
    </source>
</evidence>
<feature type="domain" description="ABC transporter" evidence="10">
    <location>
        <begin position="950"/>
        <end position="1162"/>
    </location>
</feature>
<feature type="transmembrane region" description="Helical" evidence="9">
    <location>
        <begin position="21"/>
        <end position="43"/>
    </location>
</feature>
<dbReference type="InterPro" id="IPR027417">
    <property type="entry name" value="P-loop_NTPase"/>
</dbReference>
<dbReference type="GO" id="GO:0140359">
    <property type="term" value="F:ABC-type transporter activity"/>
    <property type="evidence" value="ECO:0007669"/>
    <property type="project" value="InterPro"/>
</dbReference>
<dbReference type="GO" id="GO:0016887">
    <property type="term" value="F:ATP hydrolysis activity"/>
    <property type="evidence" value="ECO:0007669"/>
    <property type="project" value="InterPro"/>
</dbReference>
<evidence type="ECO:0000256" key="6">
    <source>
        <dbReference type="ARBA" id="ARBA00022840"/>
    </source>
</evidence>
<keyword evidence="8 9" id="KW-0472">Membrane</keyword>
<dbReference type="EMBL" id="QIBX01000016">
    <property type="protein sequence ID" value="RNL38783.1"/>
    <property type="molecule type" value="Genomic_DNA"/>
</dbReference>
<dbReference type="Gene3D" id="1.20.1560.10">
    <property type="entry name" value="ABC transporter type 1, transmembrane domain"/>
    <property type="match status" value="2"/>
</dbReference>
<feature type="transmembrane region" description="Helical" evidence="9">
    <location>
        <begin position="858"/>
        <end position="882"/>
    </location>
</feature>
<dbReference type="GO" id="GO:0045454">
    <property type="term" value="P:cell redox homeostasis"/>
    <property type="evidence" value="ECO:0007669"/>
    <property type="project" value="InterPro"/>
</dbReference>
<dbReference type="FunFam" id="3.40.50.300:FF:000604">
    <property type="entry name" value="ABC transporter B family member 28"/>
    <property type="match status" value="1"/>
</dbReference>
<dbReference type="CDD" id="cd18781">
    <property type="entry name" value="ABC_6TM_AarD_CydDC_like"/>
    <property type="match status" value="1"/>
</dbReference>
<keyword evidence="3" id="KW-1003">Cell membrane</keyword>
<evidence type="ECO:0000256" key="4">
    <source>
        <dbReference type="ARBA" id="ARBA00022692"/>
    </source>
</evidence>
<dbReference type="PROSITE" id="PS50893">
    <property type="entry name" value="ABC_TRANSPORTER_2"/>
    <property type="match status" value="2"/>
</dbReference>
<dbReference type="SUPFAM" id="SSF90123">
    <property type="entry name" value="ABC transporter transmembrane region"/>
    <property type="match status" value="2"/>
</dbReference>
<evidence type="ECO:0000313" key="13">
    <source>
        <dbReference type="Proteomes" id="UP000269591"/>
    </source>
</evidence>
<feature type="domain" description="ABC transmembrane type-1" evidence="11">
    <location>
        <begin position="26"/>
        <end position="301"/>
    </location>
</feature>
<dbReference type="InterPro" id="IPR017871">
    <property type="entry name" value="ABC_transporter-like_CS"/>
</dbReference>
<comment type="caution">
    <text evidence="12">The sequence shown here is derived from an EMBL/GenBank/DDBJ whole genome shotgun (WGS) entry which is preliminary data.</text>
</comment>
<feature type="domain" description="ABC transmembrane type-1" evidence="11">
    <location>
        <begin position="635"/>
        <end position="918"/>
    </location>
</feature>
<dbReference type="AlphaFoldDB" id="A0A3N0AV85"/>
<dbReference type="GO" id="GO:0034040">
    <property type="term" value="F:ATPase-coupled lipid transmembrane transporter activity"/>
    <property type="evidence" value="ECO:0007669"/>
    <property type="project" value="TreeGrafter"/>
</dbReference>
<feature type="transmembrane region" description="Helical" evidence="9">
    <location>
        <begin position="774"/>
        <end position="792"/>
    </location>
</feature>
<feature type="transmembrane region" description="Helical" evidence="9">
    <location>
        <begin position="744"/>
        <end position="768"/>
    </location>
</feature>
<evidence type="ECO:0000256" key="8">
    <source>
        <dbReference type="ARBA" id="ARBA00023136"/>
    </source>
</evidence>
<feature type="transmembrane region" description="Helical" evidence="9">
    <location>
        <begin position="888"/>
        <end position="912"/>
    </location>
</feature>
<dbReference type="GO" id="GO:0005524">
    <property type="term" value="F:ATP binding"/>
    <property type="evidence" value="ECO:0007669"/>
    <property type="project" value="UniProtKB-KW"/>
</dbReference>
<evidence type="ECO:0000256" key="3">
    <source>
        <dbReference type="ARBA" id="ARBA00022475"/>
    </source>
</evidence>
<dbReference type="GO" id="GO:0005886">
    <property type="term" value="C:plasma membrane"/>
    <property type="evidence" value="ECO:0007669"/>
    <property type="project" value="UniProtKB-SubCell"/>
</dbReference>
<keyword evidence="7 9" id="KW-1133">Transmembrane helix</keyword>
<evidence type="ECO:0000256" key="5">
    <source>
        <dbReference type="ARBA" id="ARBA00022741"/>
    </source>
</evidence>
<comment type="subcellular location">
    <subcellularLocation>
        <location evidence="1">Cell membrane</location>
        <topology evidence="1">Multi-pass membrane protein</topology>
    </subcellularLocation>
</comment>
<keyword evidence="2" id="KW-0813">Transport</keyword>
<sequence length="1162" mass="124041">MFDKRLLAMVPGAKKYIAANVAFQWLALAANVALMVAIGLFLQGMLSGTATDADFARLLALAAFTIAVRIVCQTAAQRMGFAAASLAKRTIRQEVYNKLVRLGPSYTERIPTNEAVQICTEGVEQLEVYFGSYIPQLFYAVLAPITLFGFLAPLSPTVAIILFVCVPLIPLSIVAIQRIAKRVMRDYWSSYTDLGGTFLENVQGLTTLKIYQADAARHEAMNGQAESFRRATMRLLRMQLNSITVMDLLAYGGAALGIVVALFQFADGLIAFAGAFTIVFLSAEFFIPMRALGSLFHTAMNGMAAADKMFDLLAAPDPDEGALEPNTHACSVECRGLTYSYNGERLALDAVDLDAPACGMTAIVGESGSGKSTLAGVLSGKNAAYEGTVRIGGVDVRKANRDALMRSVTTMSFASHLFKGTIRENLLMGRPDATDDQLWSALSSCRLADFVREAGGLDAPVAEAGANLSGGQRQRLAIARALLHDSPVYIFDEATSNIDVESERAIVEVMHELARTKAVIAISHRLSAVARAARIYVMKDGRAVENGTHEELLAADGTYAQLWNRQQELEAFAADSLPVENRAIKADDAANEEAHAVEAKPARIANKAPAPKRRSGIAVMARLITLVGPLLPYMALAVVLGVAGLAAAIFLTVYGASGLLAASGSPSIAGFGTAVAMIAICGVSRGFLHYGEQICNHFIAFKLLALIRDRVFGALRRLAPAKLEGRDKGDLLSMATSDIELLEVFYAHTISPILIAVLVSIGMIAFIATQAWQLALVAACAYLVVGAVVPLVSSRGSGEAGLAFRNQLGDANSYVLESLRGLYEVIQYGHQSHRSRELVARTAALSATESKLKNRGGLFSAITGGVVLAFDTIAIATAYLLFAQGELGFSQAVISVMAIMSSFGPVLAVAALGTTLQQTIASGERVLNVLDEAPQCAEVTAGHDVAFNGAAAHNVTFSYGKDVILSNVNATFPQSRVIGIVGKSGSGKSTLLKLLMRFWDPTEGRIEMSGTDLREVNTASLRREQSYMTQDTHLFDGTIAENVMIAKLDATREEVEDACRKASLDGLITQLPKGLDTPVGELGGALSGGERQRIGLARVFLHDAPFVLLDEPTSNLDSLTEASVLRSLAEFRENKTIVLVSHRASTCAFADMSHSVERGRMS</sequence>
<evidence type="ECO:0000256" key="7">
    <source>
        <dbReference type="ARBA" id="ARBA00022989"/>
    </source>
</evidence>
<dbReference type="Gene3D" id="3.40.50.300">
    <property type="entry name" value="P-loop containing nucleotide triphosphate hydrolases"/>
    <property type="match status" value="2"/>
</dbReference>
<evidence type="ECO:0000259" key="10">
    <source>
        <dbReference type="PROSITE" id="PS50893"/>
    </source>
</evidence>
<keyword evidence="6" id="KW-0067">ATP-binding</keyword>
<dbReference type="NCBIfam" id="TIGR02868">
    <property type="entry name" value="CydC"/>
    <property type="match status" value="1"/>
</dbReference>
<organism evidence="12 13">
    <name type="scientific">Slackia equolifaciens</name>
    <dbReference type="NCBI Taxonomy" id="498718"/>
    <lineage>
        <taxon>Bacteria</taxon>
        <taxon>Bacillati</taxon>
        <taxon>Actinomycetota</taxon>
        <taxon>Coriobacteriia</taxon>
        <taxon>Eggerthellales</taxon>
        <taxon>Eggerthellaceae</taxon>
        <taxon>Slackia</taxon>
    </lineage>
</organism>
<dbReference type="PANTHER" id="PTHR24221">
    <property type="entry name" value="ATP-BINDING CASSETTE SUB-FAMILY B"/>
    <property type="match status" value="1"/>
</dbReference>
<proteinExistence type="predicted"/>
<dbReference type="PROSITE" id="PS00211">
    <property type="entry name" value="ABC_TRANSPORTER_1"/>
    <property type="match status" value="2"/>
</dbReference>
<dbReference type="Pfam" id="PF00664">
    <property type="entry name" value="ABC_membrane"/>
    <property type="match status" value="2"/>
</dbReference>
<feature type="transmembrane region" description="Helical" evidence="9">
    <location>
        <begin position="269"/>
        <end position="287"/>
    </location>
</feature>
<name>A0A3N0AV85_9ACTN</name>
<dbReference type="PROSITE" id="PS50929">
    <property type="entry name" value="ABC_TM1F"/>
    <property type="match status" value="2"/>
</dbReference>
<protein>
    <submittedName>
        <fullName evidence="12">Thiol reductant ABC exporter subunit CydC</fullName>
    </submittedName>
</protein>
<evidence type="ECO:0000256" key="2">
    <source>
        <dbReference type="ARBA" id="ARBA00022448"/>
    </source>
</evidence>
<dbReference type="InterPro" id="IPR003593">
    <property type="entry name" value="AAA+_ATPase"/>
</dbReference>
<feature type="transmembrane region" description="Helical" evidence="9">
    <location>
        <begin position="158"/>
        <end position="176"/>
    </location>
</feature>
<dbReference type="InterPro" id="IPR014223">
    <property type="entry name" value="ABC_CydC/D"/>
</dbReference>
<evidence type="ECO:0000313" key="12">
    <source>
        <dbReference type="EMBL" id="RNL38783.1"/>
    </source>
</evidence>